<name>A0A7W7QJV9_9ACTN</name>
<accession>A0A7W7QJV9</accession>
<evidence type="ECO:0000256" key="1">
    <source>
        <dbReference type="SAM" id="Phobius"/>
    </source>
</evidence>
<sequence length="103" mass="11462">MQATATDDPEPHDSLHVTSYWINGNGVNYSAQDRELALAGPCGTDVATKKYDECSFSHGYRQVAEFHPADRFWQFQWTEAGILLIPALALGGVAIRRTLQPRI</sequence>
<keyword evidence="3" id="KW-1185">Reference proteome</keyword>
<keyword evidence="1" id="KW-1133">Transmembrane helix</keyword>
<keyword evidence="1" id="KW-0812">Transmembrane</keyword>
<comment type="caution">
    <text evidence="2">The sequence shown here is derived from an EMBL/GenBank/DDBJ whole genome shotgun (WGS) entry which is preliminary data.</text>
</comment>
<evidence type="ECO:0000313" key="2">
    <source>
        <dbReference type="EMBL" id="MBB4914965.1"/>
    </source>
</evidence>
<protein>
    <submittedName>
        <fullName evidence="2">Uncharacterized protein</fullName>
    </submittedName>
</protein>
<dbReference type="RefSeq" id="WP_184713694.1">
    <property type="nucleotide sequence ID" value="NZ_JACHJP010000002.1"/>
</dbReference>
<organism evidence="2 3">
    <name type="scientific">Streptosporangium saharense</name>
    <dbReference type="NCBI Taxonomy" id="1706840"/>
    <lineage>
        <taxon>Bacteria</taxon>
        <taxon>Bacillati</taxon>
        <taxon>Actinomycetota</taxon>
        <taxon>Actinomycetes</taxon>
        <taxon>Streptosporangiales</taxon>
        <taxon>Streptosporangiaceae</taxon>
        <taxon>Streptosporangium</taxon>
    </lineage>
</organism>
<dbReference type="EMBL" id="JACHJP010000002">
    <property type="protein sequence ID" value="MBB4914965.1"/>
    <property type="molecule type" value="Genomic_DNA"/>
</dbReference>
<keyword evidence="1" id="KW-0472">Membrane</keyword>
<reference evidence="2 3" key="1">
    <citation type="submission" date="2020-08" db="EMBL/GenBank/DDBJ databases">
        <title>Genomic Encyclopedia of Type Strains, Phase III (KMG-III): the genomes of soil and plant-associated and newly described type strains.</title>
        <authorList>
            <person name="Whitman W."/>
        </authorList>
    </citation>
    <scope>NUCLEOTIDE SEQUENCE [LARGE SCALE GENOMIC DNA]</scope>
    <source>
        <strain evidence="2 3">CECT 8840</strain>
    </source>
</reference>
<dbReference type="Proteomes" id="UP000552644">
    <property type="component" value="Unassembled WGS sequence"/>
</dbReference>
<dbReference type="AlphaFoldDB" id="A0A7W7QJV9"/>
<gene>
    <name evidence="2" type="ORF">FHS44_002050</name>
</gene>
<proteinExistence type="predicted"/>
<feature type="transmembrane region" description="Helical" evidence="1">
    <location>
        <begin position="75"/>
        <end position="95"/>
    </location>
</feature>
<evidence type="ECO:0000313" key="3">
    <source>
        <dbReference type="Proteomes" id="UP000552644"/>
    </source>
</evidence>